<feature type="region of interest" description="Disordered" evidence="1">
    <location>
        <begin position="1"/>
        <end position="23"/>
    </location>
</feature>
<proteinExistence type="predicted"/>
<dbReference type="SUPFAM" id="SSF54197">
    <property type="entry name" value="HIT-like"/>
    <property type="match status" value="1"/>
</dbReference>
<keyword evidence="3" id="KW-1185">Reference proteome</keyword>
<dbReference type="EMBL" id="BOPF01000009">
    <property type="protein sequence ID" value="GIJ46209.1"/>
    <property type="molecule type" value="Genomic_DNA"/>
</dbReference>
<dbReference type="InterPro" id="IPR036265">
    <property type="entry name" value="HIT-like_sf"/>
</dbReference>
<evidence type="ECO:0000313" key="3">
    <source>
        <dbReference type="Proteomes" id="UP000619260"/>
    </source>
</evidence>
<reference evidence="2" key="1">
    <citation type="submission" date="2021-01" db="EMBL/GenBank/DDBJ databases">
        <title>Whole genome shotgun sequence of Virgisporangium aliadipatigenens NBRC 105644.</title>
        <authorList>
            <person name="Komaki H."/>
            <person name="Tamura T."/>
        </authorList>
    </citation>
    <scope>NUCLEOTIDE SEQUENCE</scope>
    <source>
        <strain evidence="2">NBRC 105644</strain>
    </source>
</reference>
<dbReference type="AlphaFoldDB" id="A0A8J4DQ46"/>
<dbReference type="Proteomes" id="UP000619260">
    <property type="component" value="Unassembled WGS sequence"/>
</dbReference>
<dbReference type="Gene3D" id="3.30.428.10">
    <property type="entry name" value="HIT-like"/>
    <property type="match status" value="1"/>
</dbReference>
<protein>
    <recommendedName>
        <fullName evidence="4">HIT domain-containing protein</fullName>
    </recommendedName>
</protein>
<gene>
    <name evidence="2" type="ORF">Val02_30950</name>
</gene>
<evidence type="ECO:0008006" key="4">
    <source>
        <dbReference type="Google" id="ProtNLM"/>
    </source>
</evidence>
<accession>A0A8J4DQ46</accession>
<evidence type="ECO:0000313" key="2">
    <source>
        <dbReference type="EMBL" id="GIJ46209.1"/>
    </source>
</evidence>
<organism evidence="2 3">
    <name type="scientific">Virgisporangium aliadipatigenens</name>
    <dbReference type="NCBI Taxonomy" id="741659"/>
    <lineage>
        <taxon>Bacteria</taxon>
        <taxon>Bacillati</taxon>
        <taxon>Actinomycetota</taxon>
        <taxon>Actinomycetes</taxon>
        <taxon>Micromonosporales</taxon>
        <taxon>Micromonosporaceae</taxon>
        <taxon>Virgisporangium</taxon>
    </lineage>
</organism>
<name>A0A8J4DQ46_9ACTN</name>
<evidence type="ECO:0000256" key="1">
    <source>
        <dbReference type="SAM" id="MobiDB-lite"/>
    </source>
</evidence>
<sequence>MVALYHSDRRETPVEDVSSPVDPIENRPAAHDVAGCIPCDALAGRAPLPGGRIHQTPHWTIMHVFGSFGLGALAVVPLRHVVHVADLSQEEVSELGAVLRETADVVTELTDPVQVYTCQWSHHGGRAAHIHFILQPIRQSDMNAHPGKLGPMLQTALAEAGNKPDHDAVEAFAERARTLYAARRV</sequence>
<comment type="caution">
    <text evidence="2">The sequence shown here is derived from an EMBL/GenBank/DDBJ whole genome shotgun (WGS) entry which is preliminary data.</text>
</comment>
<feature type="compositionally biased region" description="Basic and acidic residues" evidence="1">
    <location>
        <begin position="1"/>
        <end position="13"/>
    </location>
</feature>